<feature type="transmembrane region" description="Helical" evidence="7">
    <location>
        <begin position="350"/>
        <end position="371"/>
    </location>
</feature>
<keyword evidence="2" id="KW-0813">Transport</keyword>
<feature type="transmembrane region" description="Helical" evidence="7">
    <location>
        <begin position="145"/>
        <end position="170"/>
    </location>
</feature>
<comment type="caution">
    <text evidence="8">The sequence shown here is derived from an EMBL/GenBank/DDBJ whole genome shotgun (WGS) entry which is preliminary data.</text>
</comment>
<proteinExistence type="predicted"/>
<dbReference type="EMBL" id="JAVDUI010000001">
    <property type="protein sequence ID" value="MDR6892932.1"/>
    <property type="molecule type" value="Genomic_DNA"/>
</dbReference>
<evidence type="ECO:0000256" key="5">
    <source>
        <dbReference type="ARBA" id="ARBA00022989"/>
    </source>
</evidence>
<feature type="transmembrane region" description="Helical" evidence="7">
    <location>
        <begin position="249"/>
        <end position="271"/>
    </location>
</feature>
<keyword evidence="3" id="KW-1003">Cell membrane</keyword>
<evidence type="ECO:0000313" key="8">
    <source>
        <dbReference type="EMBL" id="MDR6892932.1"/>
    </source>
</evidence>
<evidence type="ECO:0000256" key="1">
    <source>
        <dbReference type="ARBA" id="ARBA00004651"/>
    </source>
</evidence>
<name>A0AAE3YIK6_9MICC</name>
<feature type="transmembrane region" description="Helical" evidence="7">
    <location>
        <begin position="176"/>
        <end position="196"/>
    </location>
</feature>
<dbReference type="GO" id="GO:0022857">
    <property type="term" value="F:transmembrane transporter activity"/>
    <property type="evidence" value="ECO:0007669"/>
    <property type="project" value="InterPro"/>
</dbReference>
<sequence length="408" mass="42446">MSAVSNRRLGWLIERFTVGTLVGGLGAGMFIPFSLLYFTQARSIPLPVVSVGLAVGAGVTLACAYPLGVAVDRLGAKRVLVLANMGRAVIFGLFAFVPHAPTILVLLILNCLLERGSWVALYTVIGRSPSLFGASGALRFARLSWLRNVGLGVGALVAAVLASDLSLMVVAVWANAVSYIIAGLCFMASGAGAGAQTSSESRKPGEAAPVRLAFGRVFWLVVVVKLFLVIIAGVFGSFLPVVADTYFSAAWLAGIGFSVNTWMIIFLQPWIIKRAQKFSPAGCLILGASIYVASGAVFVGAAVLPDVARPWMFLAGVVVFTIGEILVAPSSDQLADSALPSEVKGRGQSIYQSAWGVGGVFAPVLGGFVVIASSVGFGALLLFLALLGLGCGLIVVRALRRARVVSPM</sequence>
<evidence type="ECO:0000313" key="9">
    <source>
        <dbReference type="Proteomes" id="UP001247307"/>
    </source>
</evidence>
<dbReference type="RefSeq" id="WP_309852740.1">
    <property type="nucleotide sequence ID" value="NZ_BAAAIU010000004.1"/>
</dbReference>
<reference evidence="8" key="1">
    <citation type="submission" date="2023-07" db="EMBL/GenBank/DDBJ databases">
        <title>Sequencing the genomes of 1000 actinobacteria strains.</title>
        <authorList>
            <person name="Klenk H.-P."/>
        </authorList>
    </citation>
    <scope>NUCLEOTIDE SEQUENCE</scope>
    <source>
        <strain evidence="8">DSM 13988</strain>
    </source>
</reference>
<accession>A0AAE3YIK6</accession>
<evidence type="ECO:0000256" key="2">
    <source>
        <dbReference type="ARBA" id="ARBA00022448"/>
    </source>
</evidence>
<comment type="subcellular location">
    <subcellularLocation>
        <location evidence="1">Cell membrane</location>
        <topology evidence="1">Multi-pass membrane protein</topology>
    </subcellularLocation>
</comment>
<dbReference type="Proteomes" id="UP001247307">
    <property type="component" value="Unassembled WGS sequence"/>
</dbReference>
<feature type="transmembrane region" description="Helical" evidence="7">
    <location>
        <begin position="377"/>
        <end position="399"/>
    </location>
</feature>
<gene>
    <name evidence="8" type="ORF">J2S35_001872</name>
</gene>
<dbReference type="InterPro" id="IPR011701">
    <property type="entry name" value="MFS"/>
</dbReference>
<dbReference type="InterPro" id="IPR050171">
    <property type="entry name" value="MFS_Transporters"/>
</dbReference>
<evidence type="ECO:0000256" key="4">
    <source>
        <dbReference type="ARBA" id="ARBA00022692"/>
    </source>
</evidence>
<dbReference type="InterPro" id="IPR036259">
    <property type="entry name" value="MFS_trans_sf"/>
</dbReference>
<feature type="transmembrane region" description="Helical" evidence="7">
    <location>
        <begin position="44"/>
        <end position="67"/>
    </location>
</feature>
<feature type="transmembrane region" description="Helical" evidence="7">
    <location>
        <begin position="283"/>
        <end position="304"/>
    </location>
</feature>
<feature type="transmembrane region" description="Helical" evidence="7">
    <location>
        <begin position="310"/>
        <end position="329"/>
    </location>
</feature>
<dbReference type="PANTHER" id="PTHR23517:SF2">
    <property type="entry name" value="MULTIDRUG RESISTANCE PROTEIN MDTH"/>
    <property type="match status" value="1"/>
</dbReference>
<feature type="transmembrane region" description="Helical" evidence="7">
    <location>
        <begin position="12"/>
        <end position="38"/>
    </location>
</feature>
<keyword evidence="5 7" id="KW-1133">Transmembrane helix</keyword>
<evidence type="ECO:0000256" key="7">
    <source>
        <dbReference type="SAM" id="Phobius"/>
    </source>
</evidence>
<dbReference type="Pfam" id="PF07690">
    <property type="entry name" value="MFS_1"/>
    <property type="match status" value="1"/>
</dbReference>
<feature type="transmembrane region" description="Helical" evidence="7">
    <location>
        <begin position="217"/>
        <end position="243"/>
    </location>
</feature>
<dbReference type="GO" id="GO:0005886">
    <property type="term" value="C:plasma membrane"/>
    <property type="evidence" value="ECO:0007669"/>
    <property type="project" value="UniProtKB-SubCell"/>
</dbReference>
<keyword evidence="4 7" id="KW-0812">Transmembrane</keyword>
<dbReference type="SUPFAM" id="SSF103473">
    <property type="entry name" value="MFS general substrate transporter"/>
    <property type="match status" value="1"/>
</dbReference>
<dbReference type="Gene3D" id="1.20.1250.20">
    <property type="entry name" value="MFS general substrate transporter like domains"/>
    <property type="match status" value="2"/>
</dbReference>
<evidence type="ECO:0000256" key="6">
    <source>
        <dbReference type="ARBA" id="ARBA00023136"/>
    </source>
</evidence>
<keyword evidence="6 7" id="KW-0472">Membrane</keyword>
<protein>
    <submittedName>
        <fullName evidence="8">MFS family permease</fullName>
    </submittedName>
</protein>
<keyword evidence="9" id="KW-1185">Reference proteome</keyword>
<organism evidence="8 9">
    <name type="scientific">Falsarthrobacter nasiphocae</name>
    <dbReference type="NCBI Taxonomy" id="189863"/>
    <lineage>
        <taxon>Bacteria</taxon>
        <taxon>Bacillati</taxon>
        <taxon>Actinomycetota</taxon>
        <taxon>Actinomycetes</taxon>
        <taxon>Micrococcales</taxon>
        <taxon>Micrococcaceae</taxon>
        <taxon>Falsarthrobacter</taxon>
    </lineage>
</organism>
<dbReference type="AlphaFoldDB" id="A0AAE3YIK6"/>
<evidence type="ECO:0000256" key="3">
    <source>
        <dbReference type="ARBA" id="ARBA00022475"/>
    </source>
</evidence>
<dbReference type="PANTHER" id="PTHR23517">
    <property type="entry name" value="RESISTANCE PROTEIN MDTM, PUTATIVE-RELATED-RELATED"/>
    <property type="match status" value="1"/>
</dbReference>